<evidence type="ECO:0000256" key="4">
    <source>
        <dbReference type="ARBA" id="ARBA00022490"/>
    </source>
</evidence>
<evidence type="ECO:0000256" key="5">
    <source>
        <dbReference type="ARBA" id="ARBA00022516"/>
    </source>
</evidence>
<keyword evidence="6" id="KW-0808">Transferase</keyword>
<dbReference type="GO" id="GO:0019287">
    <property type="term" value="P:isopentenyl diphosphate biosynthetic process, mevalonate pathway"/>
    <property type="evidence" value="ECO:0007669"/>
    <property type="project" value="TreeGrafter"/>
</dbReference>
<keyword evidence="11" id="KW-0443">Lipid metabolism</keyword>
<evidence type="ECO:0000313" key="14">
    <source>
        <dbReference type="EMBL" id="MBK9718846.1"/>
    </source>
</evidence>
<dbReference type="PANTHER" id="PTHR43290">
    <property type="entry name" value="MEVALONATE KINASE"/>
    <property type="match status" value="1"/>
</dbReference>
<dbReference type="InterPro" id="IPR006203">
    <property type="entry name" value="GHMP_knse_ATP-bd_CS"/>
</dbReference>
<accession>A0A9D7SBB7</accession>
<dbReference type="InterPro" id="IPR006204">
    <property type="entry name" value="GHMP_kinase_N_dom"/>
</dbReference>
<dbReference type="EMBL" id="JADKFW010000013">
    <property type="protein sequence ID" value="MBK9718846.1"/>
    <property type="molecule type" value="Genomic_DNA"/>
</dbReference>
<dbReference type="Pfam" id="PF00288">
    <property type="entry name" value="GHMP_kinases_N"/>
    <property type="match status" value="1"/>
</dbReference>
<keyword evidence="8" id="KW-0418">Kinase</keyword>
<evidence type="ECO:0000256" key="2">
    <source>
        <dbReference type="ARBA" id="ARBA00006495"/>
    </source>
</evidence>
<keyword evidence="10" id="KW-0460">Magnesium</keyword>
<sequence length="281" mass="32343">METLNTNKKYHSKLLLVGEYALLVGGDALSICYDTFYGVWQYGVHEYPSLHPLLHYIRNHETLSKIILHTQFENELSKRLFFKSNIPEGYGLGSSGALCAAVLDQYSKAHFNELNEIKSILGMMDSFFHGQSSGLDPLVSYMDKTLWVKHTGHVDMIPNHIQLNAKKYSISLYDSGQSRHTEQLVNLFKEKIKSTSYREFYQQEIIQVNHPLIDALLNQHEDLVIQNWKQLSINSLKIYDAFIPIHVKKYWQQGLDNNDYYLKLCGAGGGGYFLSLKTNQR</sequence>
<dbReference type="AlphaFoldDB" id="A0A9D7SBB7"/>
<dbReference type="GO" id="GO:0005524">
    <property type="term" value="F:ATP binding"/>
    <property type="evidence" value="ECO:0007669"/>
    <property type="project" value="UniProtKB-KW"/>
</dbReference>
<evidence type="ECO:0000256" key="8">
    <source>
        <dbReference type="ARBA" id="ARBA00022777"/>
    </source>
</evidence>
<dbReference type="EC" id="2.7.1.36" evidence="3"/>
<dbReference type="PROSITE" id="PS00627">
    <property type="entry name" value="GHMP_KINASES_ATP"/>
    <property type="match status" value="1"/>
</dbReference>
<dbReference type="InterPro" id="IPR006205">
    <property type="entry name" value="Mev_gal_kin"/>
</dbReference>
<keyword evidence="7" id="KW-0547">Nucleotide-binding</keyword>
<comment type="subcellular location">
    <subcellularLocation>
        <location evidence="1">Cytoplasm</location>
    </subcellularLocation>
</comment>
<evidence type="ECO:0000313" key="15">
    <source>
        <dbReference type="Proteomes" id="UP000808349"/>
    </source>
</evidence>
<evidence type="ECO:0000256" key="10">
    <source>
        <dbReference type="ARBA" id="ARBA00022842"/>
    </source>
</evidence>
<dbReference type="GO" id="GO:0004496">
    <property type="term" value="F:mevalonate kinase activity"/>
    <property type="evidence" value="ECO:0007669"/>
    <property type="project" value="UniProtKB-EC"/>
</dbReference>
<dbReference type="Proteomes" id="UP000808349">
    <property type="component" value="Unassembled WGS sequence"/>
</dbReference>
<dbReference type="InterPro" id="IPR014721">
    <property type="entry name" value="Ribsml_uS5_D2-typ_fold_subgr"/>
</dbReference>
<comment type="pathway">
    <text evidence="12">Isoprenoid biosynthesis; isopentenyl diphosphate biosynthesis via mevalonate pathway; isopentenyl diphosphate from (R)-mevalonate: step 1/3.</text>
</comment>
<reference evidence="14 15" key="1">
    <citation type="submission" date="2020-10" db="EMBL/GenBank/DDBJ databases">
        <title>Connecting structure to function with the recovery of over 1000 high-quality activated sludge metagenome-assembled genomes encoding full-length rRNA genes using long-read sequencing.</title>
        <authorList>
            <person name="Singleton C.M."/>
            <person name="Petriglieri F."/>
            <person name="Kristensen J.M."/>
            <person name="Kirkegaard R.H."/>
            <person name="Michaelsen T.Y."/>
            <person name="Andersen M.H."/>
            <person name="Karst S.M."/>
            <person name="Dueholm M.S."/>
            <person name="Nielsen P.H."/>
            <person name="Albertsen M."/>
        </authorList>
    </citation>
    <scope>NUCLEOTIDE SEQUENCE [LARGE SCALE GENOMIC DNA]</scope>
    <source>
        <strain evidence="14">Ribe_18-Q3-R11-54_BAT3C.373</strain>
    </source>
</reference>
<dbReference type="GO" id="GO:0005829">
    <property type="term" value="C:cytosol"/>
    <property type="evidence" value="ECO:0007669"/>
    <property type="project" value="TreeGrafter"/>
</dbReference>
<evidence type="ECO:0000256" key="11">
    <source>
        <dbReference type="ARBA" id="ARBA00023098"/>
    </source>
</evidence>
<dbReference type="InterPro" id="IPR020568">
    <property type="entry name" value="Ribosomal_Su5_D2-typ_SF"/>
</dbReference>
<evidence type="ECO:0000256" key="1">
    <source>
        <dbReference type="ARBA" id="ARBA00004496"/>
    </source>
</evidence>
<evidence type="ECO:0000256" key="12">
    <source>
        <dbReference type="ARBA" id="ARBA00029438"/>
    </source>
</evidence>
<dbReference type="PRINTS" id="PR00959">
    <property type="entry name" value="MEVGALKINASE"/>
</dbReference>
<comment type="similarity">
    <text evidence="2">Belongs to the GHMP kinase family. Mevalonate kinase subfamily.</text>
</comment>
<name>A0A9D7SBB7_9BACT</name>
<evidence type="ECO:0000256" key="9">
    <source>
        <dbReference type="ARBA" id="ARBA00022840"/>
    </source>
</evidence>
<keyword evidence="9" id="KW-0067">ATP-binding</keyword>
<gene>
    <name evidence="14" type="ORF">IPO85_15285</name>
</gene>
<evidence type="ECO:0000259" key="13">
    <source>
        <dbReference type="Pfam" id="PF00288"/>
    </source>
</evidence>
<dbReference type="Gene3D" id="3.30.70.890">
    <property type="entry name" value="GHMP kinase, C-terminal domain"/>
    <property type="match status" value="1"/>
</dbReference>
<dbReference type="Gene3D" id="3.30.230.10">
    <property type="match status" value="1"/>
</dbReference>
<feature type="domain" description="GHMP kinase N-terminal" evidence="13">
    <location>
        <begin position="78"/>
        <end position="142"/>
    </location>
</feature>
<dbReference type="SUPFAM" id="SSF54211">
    <property type="entry name" value="Ribosomal protein S5 domain 2-like"/>
    <property type="match status" value="1"/>
</dbReference>
<dbReference type="SUPFAM" id="SSF55060">
    <property type="entry name" value="GHMP Kinase, C-terminal domain"/>
    <property type="match status" value="1"/>
</dbReference>
<comment type="caution">
    <text evidence="14">The sequence shown here is derived from an EMBL/GenBank/DDBJ whole genome shotgun (WGS) entry which is preliminary data.</text>
</comment>
<keyword evidence="4" id="KW-0963">Cytoplasm</keyword>
<organism evidence="14 15">
    <name type="scientific">Candidatus Defluviibacterium haderslevense</name>
    <dbReference type="NCBI Taxonomy" id="2981993"/>
    <lineage>
        <taxon>Bacteria</taxon>
        <taxon>Pseudomonadati</taxon>
        <taxon>Bacteroidota</taxon>
        <taxon>Saprospiria</taxon>
        <taxon>Saprospirales</taxon>
        <taxon>Saprospiraceae</taxon>
        <taxon>Candidatus Defluviibacterium</taxon>
    </lineage>
</organism>
<keyword evidence="5" id="KW-0444">Lipid biosynthesis</keyword>
<evidence type="ECO:0000256" key="6">
    <source>
        <dbReference type="ARBA" id="ARBA00022679"/>
    </source>
</evidence>
<evidence type="ECO:0000256" key="3">
    <source>
        <dbReference type="ARBA" id="ARBA00012103"/>
    </source>
</evidence>
<dbReference type="PANTHER" id="PTHR43290:SF2">
    <property type="entry name" value="MEVALONATE KINASE"/>
    <property type="match status" value="1"/>
</dbReference>
<evidence type="ECO:0000256" key="7">
    <source>
        <dbReference type="ARBA" id="ARBA00022741"/>
    </source>
</evidence>
<dbReference type="InterPro" id="IPR036554">
    <property type="entry name" value="GHMP_kinase_C_sf"/>
</dbReference>
<proteinExistence type="inferred from homology"/>
<protein>
    <recommendedName>
        <fullName evidence="3">mevalonate kinase</fullName>
        <ecNumber evidence="3">2.7.1.36</ecNumber>
    </recommendedName>
</protein>